<dbReference type="EMBL" id="KZ805513">
    <property type="protein sequence ID" value="PVH94970.1"/>
    <property type="molecule type" value="Genomic_DNA"/>
</dbReference>
<dbReference type="AlphaFoldDB" id="A0A2V1DA53"/>
<feature type="domain" description="Helicase C-terminal" evidence="2">
    <location>
        <begin position="9"/>
        <end position="85"/>
    </location>
</feature>
<dbReference type="Proteomes" id="UP000244855">
    <property type="component" value="Unassembled WGS sequence"/>
</dbReference>
<gene>
    <name evidence="3" type="ORF">DM02DRAFT_691835</name>
</gene>
<accession>A0A2V1DA53</accession>
<dbReference type="InterPro" id="IPR027417">
    <property type="entry name" value="P-loop_NTPase"/>
</dbReference>
<evidence type="ECO:0000313" key="3">
    <source>
        <dbReference type="EMBL" id="PVH94970.1"/>
    </source>
</evidence>
<evidence type="ECO:0000256" key="1">
    <source>
        <dbReference type="ARBA" id="ARBA00022801"/>
    </source>
</evidence>
<dbReference type="Pfam" id="PF00271">
    <property type="entry name" value="Helicase_C"/>
    <property type="match status" value="1"/>
</dbReference>
<name>A0A2V1DA53_9PLEO</name>
<dbReference type="InterPro" id="IPR001650">
    <property type="entry name" value="Helicase_C-like"/>
</dbReference>
<protein>
    <recommendedName>
        <fullName evidence="2">Helicase C-terminal domain-containing protein</fullName>
    </recommendedName>
</protein>
<dbReference type="SUPFAM" id="SSF52540">
    <property type="entry name" value="P-loop containing nucleoside triphosphate hydrolases"/>
    <property type="match status" value="1"/>
</dbReference>
<evidence type="ECO:0000313" key="4">
    <source>
        <dbReference type="Proteomes" id="UP000244855"/>
    </source>
</evidence>
<dbReference type="OrthoDB" id="3800568at2759"/>
<dbReference type="STRING" id="97972.A0A2V1DA53"/>
<reference evidence="3 4" key="1">
    <citation type="journal article" date="2018" name="Sci. Rep.">
        <title>Comparative genomics provides insights into the lifestyle and reveals functional heterogeneity of dark septate endophytic fungi.</title>
        <authorList>
            <person name="Knapp D.G."/>
            <person name="Nemeth J.B."/>
            <person name="Barry K."/>
            <person name="Hainaut M."/>
            <person name="Henrissat B."/>
            <person name="Johnson J."/>
            <person name="Kuo A."/>
            <person name="Lim J.H.P."/>
            <person name="Lipzen A."/>
            <person name="Nolan M."/>
            <person name="Ohm R.A."/>
            <person name="Tamas L."/>
            <person name="Grigoriev I.V."/>
            <person name="Spatafora J.W."/>
            <person name="Nagy L.G."/>
            <person name="Kovacs G.M."/>
        </authorList>
    </citation>
    <scope>NUCLEOTIDE SEQUENCE [LARGE SCALE GENOMIC DNA]</scope>
    <source>
        <strain evidence="3 4">DSE2036</strain>
    </source>
</reference>
<dbReference type="Gene3D" id="3.40.50.300">
    <property type="entry name" value="P-loop containing nucleotide triphosphate hydrolases"/>
    <property type="match status" value="1"/>
</dbReference>
<proteinExistence type="predicted"/>
<keyword evidence="4" id="KW-1185">Reference proteome</keyword>
<keyword evidence="1" id="KW-0378">Hydrolase</keyword>
<evidence type="ECO:0000259" key="2">
    <source>
        <dbReference type="Pfam" id="PF00271"/>
    </source>
</evidence>
<dbReference type="CDD" id="cd18793">
    <property type="entry name" value="SF2_C_SNF"/>
    <property type="match status" value="1"/>
</dbReference>
<sequence length="226" mass="26232">MKIHLEKKKFRSSIYRIDGQNVPDLQTRMQILEQYGRDPGAILLATTSCLQEGLNITEATHVIFLAETWTPVNETQAYCRVYRIGQTETVIVESLYGRPWIDAMIAKKRDTKRYYEYSIIQGGQAATSEVAKDNTVEDAWDAHSPLHPDSSREYFRSWIREHEAIHRPPSENGSPQSQLHPSYLMYKDRSRFERRGHFTRDLLSYLTAIEAPDYQDQILDGADDEF</sequence>
<organism evidence="3 4">
    <name type="scientific">Periconia macrospinosa</name>
    <dbReference type="NCBI Taxonomy" id="97972"/>
    <lineage>
        <taxon>Eukaryota</taxon>
        <taxon>Fungi</taxon>
        <taxon>Dikarya</taxon>
        <taxon>Ascomycota</taxon>
        <taxon>Pezizomycotina</taxon>
        <taxon>Dothideomycetes</taxon>
        <taxon>Pleosporomycetidae</taxon>
        <taxon>Pleosporales</taxon>
        <taxon>Massarineae</taxon>
        <taxon>Periconiaceae</taxon>
        <taxon>Periconia</taxon>
    </lineage>
</organism>
<dbReference type="GO" id="GO:0016787">
    <property type="term" value="F:hydrolase activity"/>
    <property type="evidence" value="ECO:0007669"/>
    <property type="project" value="UniProtKB-KW"/>
</dbReference>
<dbReference type="InterPro" id="IPR049730">
    <property type="entry name" value="SNF2/RAD54-like_C"/>
</dbReference>
<dbReference type="PANTHER" id="PTHR10799">
    <property type="entry name" value="SNF2/RAD54 HELICASE FAMILY"/>
    <property type="match status" value="1"/>
</dbReference>